<feature type="transmembrane region" description="Helical" evidence="6">
    <location>
        <begin position="57"/>
        <end position="83"/>
    </location>
</feature>
<feature type="transmembrane region" description="Helical" evidence="6">
    <location>
        <begin position="344"/>
        <end position="368"/>
    </location>
</feature>
<keyword evidence="3 6" id="KW-0812">Transmembrane</keyword>
<reference evidence="7 8" key="1">
    <citation type="submission" date="2015-01" db="EMBL/GenBank/DDBJ databases">
        <title>The Genome Sequence of Ochroconis gallopava CBS43764.</title>
        <authorList>
            <consortium name="The Broad Institute Genomics Platform"/>
            <person name="Cuomo C."/>
            <person name="de Hoog S."/>
            <person name="Gorbushina A."/>
            <person name="Stielow B."/>
            <person name="Teixiera M."/>
            <person name="Abouelleil A."/>
            <person name="Chapman S.B."/>
            <person name="Priest M."/>
            <person name="Young S.K."/>
            <person name="Wortman J."/>
            <person name="Nusbaum C."/>
            <person name="Birren B."/>
        </authorList>
    </citation>
    <scope>NUCLEOTIDE SEQUENCE [LARGE SCALE GENOMIC DNA]</scope>
    <source>
        <strain evidence="7 8">CBS 43764</strain>
    </source>
</reference>
<dbReference type="InterPro" id="IPR002293">
    <property type="entry name" value="AA/rel_permease1"/>
</dbReference>
<feature type="transmembrane region" description="Helical" evidence="6">
    <location>
        <begin position="211"/>
        <end position="229"/>
    </location>
</feature>
<dbReference type="AlphaFoldDB" id="A0A0D2AI93"/>
<dbReference type="PIRSF" id="PIRSF006060">
    <property type="entry name" value="AA_transporter"/>
    <property type="match status" value="1"/>
</dbReference>
<feature type="transmembrane region" description="Helical" evidence="6">
    <location>
        <begin position="133"/>
        <end position="151"/>
    </location>
</feature>
<evidence type="ECO:0000256" key="2">
    <source>
        <dbReference type="ARBA" id="ARBA00022448"/>
    </source>
</evidence>
<evidence type="ECO:0008006" key="9">
    <source>
        <dbReference type="Google" id="ProtNLM"/>
    </source>
</evidence>
<dbReference type="OrthoDB" id="3900342at2759"/>
<feature type="transmembrane region" description="Helical" evidence="6">
    <location>
        <begin position="458"/>
        <end position="482"/>
    </location>
</feature>
<dbReference type="GeneID" id="27310739"/>
<keyword evidence="8" id="KW-1185">Reference proteome</keyword>
<evidence type="ECO:0000313" key="7">
    <source>
        <dbReference type="EMBL" id="KIW06300.1"/>
    </source>
</evidence>
<evidence type="ECO:0000313" key="8">
    <source>
        <dbReference type="Proteomes" id="UP000053259"/>
    </source>
</evidence>
<feature type="transmembrane region" description="Helical" evidence="6">
    <location>
        <begin position="417"/>
        <end position="437"/>
    </location>
</feature>
<dbReference type="Proteomes" id="UP000053259">
    <property type="component" value="Unassembled WGS sequence"/>
</dbReference>
<feature type="transmembrane region" description="Helical" evidence="6">
    <location>
        <begin position="389"/>
        <end position="411"/>
    </location>
</feature>
<dbReference type="RefSeq" id="XP_016216169.1">
    <property type="nucleotide sequence ID" value="XM_016355863.1"/>
</dbReference>
<proteinExistence type="predicted"/>
<organism evidence="7 8">
    <name type="scientific">Verruconis gallopava</name>
    <dbReference type="NCBI Taxonomy" id="253628"/>
    <lineage>
        <taxon>Eukaryota</taxon>
        <taxon>Fungi</taxon>
        <taxon>Dikarya</taxon>
        <taxon>Ascomycota</taxon>
        <taxon>Pezizomycotina</taxon>
        <taxon>Dothideomycetes</taxon>
        <taxon>Pleosporomycetidae</taxon>
        <taxon>Venturiales</taxon>
        <taxon>Sympoventuriaceae</taxon>
        <taxon>Verruconis</taxon>
    </lineage>
</organism>
<dbReference type="GO" id="GO:0016020">
    <property type="term" value="C:membrane"/>
    <property type="evidence" value="ECO:0007669"/>
    <property type="project" value="UniProtKB-SubCell"/>
</dbReference>
<keyword evidence="4 6" id="KW-1133">Transmembrane helix</keyword>
<dbReference type="STRING" id="253628.A0A0D2AI93"/>
<dbReference type="VEuPathDB" id="FungiDB:PV09_02766"/>
<dbReference type="PANTHER" id="PTHR45649:SF27">
    <property type="entry name" value="CHOLINE TRANSPORTER (EUROFUNG)"/>
    <property type="match status" value="1"/>
</dbReference>
<evidence type="ECO:0000256" key="1">
    <source>
        <dbReference type="ARBA" id="ARBA00004141"/>
    </source>
</evidence>
<dbReference type="GO" id="GO:0022857">
    <property type="term" value="F:transmembrane transporter activity"/>
    <property type="evidence" value="ECO:0007669"/>
    <property type="project" value="InterPro"/>
</dbReference>
<sequence>MSTDEVEKHHEPRFSISSKHDAQLEFERRASNIVAALDGHEVNASGHEDQLKRHFGFLSLCGLALTVDNAWIAFGGSIIVASYNGGPPGMLYELIVAVVFYMFIGACIAELASAVPSAGGVYHWASITPGVKWGRMLGFFTGFINFFGWIFDLASICQIEANIVVQMYAVFHPDLEIQSWHTYIAFILLTWICSTYCIFLNRTLPFLQNVGMFFVIVGGIVTIIVVAAMPKQHASNAFVWKEWDNQTGWTSGIAFLTGVLNGAFTVGTPDAITHLAEELPSPKKDLPKAIFLQVGLGGLSAFLFAIAILYGINDFDAVLNSNGSFPLAEVYAQATGSKGATFGLLFIIFCSILICLIGTFLTLSRIWWALARDLATPFPHFFSQVNTKLSCPIPAMILTAVICSGLGAITLGSKTAFADLAGSFIILTTTSYAMAIAPHLLTGRKNIPPGPFWMGNMGYVIQGIAVVLIIFFNVIFCLPFALPVDVQTMNYNSVILVGCITLTGIWWLIYGVRKYPGPRLSTLYIEGVAAKVE</sequence>
<keyword evidence="5 6" id="KW-0472">Membrane</keyword>
<gene>
    <name evidence="7" type="ORF">PV09_02766</name>
</gene>
<dbReference type="Pfam" id="PF13520">
    <property type="entry name" value="AA_permease_2"/>
    <property type="match status" value="1"/>
</dbReference>
<keyword evidence="2" id="KW-0813">Transport</keyword>
<evidence type="ECO:0000256" key="5">
    <source>
        <dbReference type="ARBA" id="ARBA00023136"/>
    </source>
</evidence>
<feature type="transmembrane region" description="Helical" evidence="6">
    <location>
        <begin position="89"/>
        <end position="112"/>
    </location>
</feature>
<feature type="transmembrane region" description="Helical" evidence="6">
    <location>
        <begin position="289"/>
        <end position="312"/>
    </location>
</feature>
<dbReference type="Gene3D" id="1.20.1740.10">
    <property type="entry name" value="Amino acid/polyamine transporter I"/>
    <property type="match status" value="1"/>
</dbReference>
<evidence type="ECO:0000256" key="6">
    <source>
        <dbReference type="SAM" id="Phobius"/>
    </source>
</evidence>
<feature type="transmembrane region" description="Helical" evidence="6">
    <location>
        <begin position="494"/>
        <end position="512"/>
    </location>
</feature>
<accession>A0A0D2AI93</accession>
<evidence type="ECO:0000256" key="3">
    <source>
        <dbReference type="ARBA" id="ARBA00022692"/>
    </source>
</evidence>
<name>A0A0D2AI93_9PEZI</name>
<feature type="transmembrane region" description="Helical" evidence="6">
    <location>
        <begin position="180"/>
        <end position="199"/>
    </location>
</feature>
<dbReference type="InParanoid" id="A0A0D2AI93"/>
<protein>
    <recommendedName>
        <fullName evidence="9">Choline transport protein</fullName>
    </recommendedName>
</protein>
<comment type="subcellular location">
    <subcellularLocation>
        <location evidence="1">Membrane</location>
        <topology evidence="1">Multi-pass membrane protein</topology>
    </subcellularLocation>
</comment>
<evidence type="ECO:0000256" key="4">
    <source>
        <dbReference type="ARBA" id="ARBA00022989"/>
    </source>
</evidence>
<dbReference type="HOGENOM" id="CLU_004495_2_1_1"/>
<dbReference type="PANTHER" id="PTHR45649">
    <property type="entry name" value="AMINO-ACID PERMEASE BAT1"/>
    <property type="match status" value="1"/>
</dbReference>
<dbReference type="EMBL" id="KN847535">
    <property type="protein sequence ID" value="KIW06300.1"/>
    <property type="molecule type" value="Genomic_DNA"/>
</dbReference>